<dbReference type="Gene3D" id="1.20.1280.290">
    <property type="match status" value="1"/>
</dbReference>
<keyword evidence="1" id="KW-0812">Transmembrane</keyword>
<organism evidence="2 3">
    <name type="scientific">Acanthopleuribacter pedis</name>
    <dbReference type="NCBI Taxonomy" id="442870"/>
    <lineage>
        <taxon>Bacteria</taxon>
        <taxon>Pseudomonadati</taxon>
        <taxon>Acidobacteriota</taxon>
        <taxon>Holophagae</taxon>
        <taxon>Acanthopleuribacterales</taxon>
        <taxon>Acanthopleuribacteraceae</taxon>
        <taxon>Acanthopleuribacter</taxon>
    </lineage>
</organism>
<evidence type="ECO:0000313" key="2">
    <source>
        <dbReference type="EMBL" id="MBO1319346.1"/>
    </source>
</evidence>
<dbReference type="Proteomes" id="UP000664417">
    <property type="component" value="Unassembled WGS sequence"/>
</dbReference>
<proteinExistence type="predicted"/>
<keyword evidence="1" id="KW-1133">Transmembrane helix</keyword>
<name>A0A8J7QEF2_9BACT</name>
<feature type="transmembrane region" description="Helical" evidence="1">
    <location>
        <begin position="59"/>
        <end position="77"/>
    </location>
</feature>
<evidence type="ECO:0000256" key="1">
    <source>
        <dbReference type="SAM" id="Phobius"/>
    </source>
</evidence>
<keyword evidence="1" id="KW-0472">Membrane</keyword>
<feature type="transmembrane region" description="Helical" evidence="1">
    <location>
        <begin position="6"/>
        <end position="25"/>
    </location>
</feature>
<evidence type="ECO:0000313" key="3">
    <source>
        <dbReference type="Proteomes" id="UP000664417"/>
    </source>
</evidence>
<protein>
    <submittedName>
        <fullName evidence="2">Uncharacterized protein</fullName>
    </submittedName>
</protein>
<keyword evidence="3" id="KW-1185">Reference proteome</keyword>
<comment type="caution">
    <text evidence="2">The sequence shown here is derived from an EMBL/GenBank/DDBJ whole genome shotgun (WGS) entry which is preliminary data.</text>
</comment>
<accession>A0A8J7QEF2</accession>
<reference evidence="2" key="1">
    <citation type="submission" date="2021-03" db="EMBL/GenBank/DDBJ databases">
        <authorList>
            <person name="Wang G."/>
        </authorList>
    </citation>
    <scope>NUCLEOTIDE SEQUENCE</scope>
    <source>
        <strain evidence="2">KCTC 12899</strain>
    </source>
</reference>
<sequence>MIEMLIVFAGLIGAATILPQAAPLFKGRSLDEATRGYLVIGFCSDLIWTFYSLKTLNPLLIFIFLTATLFRGLMLILSHAEEARIRVQAEVPVEHDVKDGAARA</sequence>
<gene>
    <name evidence="2" type="ORF">J3U88_12810</name>
</gene>
<dbReference type="RefSeq" id="WP_207859167.1">
    <property type="nucleotide sequence ID" value="NZ_JAFREP010000010.1"/>
</dbReference>
<dbReference type="AlphaFoldDB" id="A0A8J7QEF2"/>
<dbReference type="EMBL" id="JAFREP010000010">
    <property type="protein sequence ID" value="MBO1319346.1"/>
    <property type="molecule type" value="Genomic_DNA"/>
</dbReference>